<gene>
    <name evidence="2" type="ORF">AVEN_138284_1</name>
</gene>
<sequence>MRTVFMCARGNKLVDVVCCKKWGGEVDGRRKNEIPSRSRRPTPGVLPGACGDASCCKVNSAGRWCTKPGMFDPPYLGNPLPTPRSYNRQLHPGLLQE</sequence>
<evidence type="ECO:0000313" key="3">
    <source>
        <dbReference type="Proteomes" id="UP000499080"/>
    </source>
</evidence>
<comment type="caution">
    <text evidence="2">The sequence shown here is derived from an EMBL/GenBank/DDBJ whole genome shotgun (WGS) entry which is preliminary data.</text>
</comment>
<evidence type="ECO:0000256" key="1">
    <source>
        <dbReference type="SAM" id="MobiDB-lite"/>
    </source>
</evidence>
<accession>A0A4Y2IT51</accession>
<organism evidence="2 3">
    <name type="scientific">Araneus ventricosus</name>
    <name type="common">Orbweaver spider</name>
    <name type="synonym">Epeira ventricosa</name>
    <dbReference type="NCBI Taxonomy" id="182803"/>
    <lineage>
        <taxon>Eukaryota</taxon>
        <taxon>Metazoa</taxon>
        <taxon>Ecdysozoa</taxon>
        <taxon>Arthropoda</taxon>
        <taxon>Chelicerata</taxon>
        <taxon>Arachnida</taxon>
        <taxon>Araneae</taxon>
        <taxon>Araneomorphae</taxon>
        <taxon>Entelegynae</taxon>
        <taxon>Araneoidea</taxon>
        <taxon>Araneidae</taxon>
        <taxon>Araneus</taxon>
    </lineage>
</organism>
<dbReference type="Proteomes" id="UP000499080">
    <property type="component" value="Unassembled WGS sequence"/>
</dbReference>
<reference evidence="2 3" key="1">
    <citation type="journal article" date="2019" name="Sci. Rep.">
        <title>Orb-weaving spider Araneus ventricosus genome elucidates the spidroin gene catalogue.</title>
        <authorList>
            <person name="Kono N."/>
            <person name="Nakamura H."/>
            <person name="Ohtoshi R."/>
            <person name="Moran D.A.P."/>
            <person name="Shinohara A."/>
            <person name="Yoshida Y."/>
            <person name="Fujiwara M."/>
            <person name="Mori M."/>
            <person name="Tomita M."/>
            <person name="Arakawa K."/>
        </authorList>
    </citation>
    <scope>NUCLEOTIDE SEQUENCE [LARGE SCALE GENOMIC DNA]</scope>
</reference>
<dbReference type="EMBL" id="BGPR01002917">
    <property type="protein sequence ID" value="GBM81013.1"/>
    <property type="molecule type" value="Genomic_DNA"/>
</dbReference>
<dbReference type="AlphaFoldDB" id="A0A4Y2IT51"/>
<feature type="region of interest" description="Disordered" evidence="1">
    <location>
        <begin position="76"/>
        <end position="97"/>
    </location>
</feature>
<name>A0A4Y2IT51_ARAVE</name>
<keyword evidence="3" id="KW-1185">Reference proteome</keyword>
<evidence type="ECO:0000313" key="2">
    <source>
        <dbReference type="EMBL" id="GBM81013.1"/>
    </source>
</evidence>
<protein>
    <submittedName>
        <fullName evidence="2">Uncharacterized protein</fullName>
    </submittedName>
</protein>
<proteinExistence type="predicted"/>